<keyword evidence="1" id="KW-0812">Transmembrane</keyword>
<keyword evidence="1" id="KW-0472">Membrane</keyword>
<evidence type="ECO:0000313" key="2">
    <source>
        <dbReference type="EMBL" id="PIS13810.1"/>
    </source>
</evidence>
<reference evidence="3" key="1">
    <citation type="submission" date="2017-09" db="EMBL/GenBank/DDBJ databases">
        <title>Depth-based differentiation of microbial function through sediment-hosted aquifers and enrichment of novel symbionts in the deep terrestrial subsurface.</title>
        <authorList>
            <person name="Probst A.J."/>
            <person name="Ladd B."/>
            <person name="Jarett J.K."/>
            <person name="Geller-Mcgrath D.E."/>
            <person name="Sieber C.M.K."/>
            <person name="Emerson J.B."/>
            <person name="Anantharaman K."/>
            <person name="Thomas B.C."/>
            <person name="Malmstrom R."/>
            <person name="Stieglmeier M."/>
            <person name="Klingl A."/>
            <person name="Woyke T."/>
            <person name="Ryan C.M."/>
            <person name="Banfield J.F."/>
        </authorList>
    </citation>
    <scope>NUCLEOTIDE SEQUENCE [LARGE SCALE GENOMIC DNA]</scope>
</reference>
<evidence type="ECO:0008006" key="4">
    <source>
        <dbReference type="Google" id="ProtNLM"/>
    </source>
</evidence>
<dbReference type="AlphaFoldDB" id="A0A2H0WMD4"/>
<protein>
    <recommendedName>
        <fullName evidence="4">Type II secretion system protein</fullName>
    </recommendedName>
</protein>
<name>A0A2H0WMD4_9BACT</name>
<dbReference type="EMBL" id="PEZJ01000028">
    <property type="protein sequence ID" value="PIS13810.1"/>
    <property type="molecule type" value="Genomic_DNA"/>
</dbReference>
<comment type="caution">
    <text evidence="2">The sequence shown here is derived from an EMBL/GenBank/DDBJ whole genome shotgun (WGS) entry which is preliminary data.</text>
</comment>
<sequence length="129" mass="14153">MKNSSGQSLIEVVAGLAVMMIVILSLVTVTTVSVRNASFSRNQMLATKYAQEWIEEARNLRNTLPESTFFAGGSLPCQNSDMVGTLFTRTRDCDISTDGKTMTVVVTVSWADDKGAHESKLTTELTNWQ</sequence>
<organism evidence="2 3">
    <name type="scientific">Candidatus Shapirobacteria bacterium CG09_land_8_20_14_0_10_47_13</name>
    <dbReference type="NCBI Taxonomy" id="1974481"/>
    <lineage>
        <taxon>Bacteria</taxon>
        <taxon>Candidatus Shapironibacteriota</taxon>
    </lineage>
</organism>
<evidence type="ECO:0000313" key="3">
    <source>
        <dbReference type="Proteomes" id="UP000230033"/>
    </source>
</evidence>
<evidence type="ECO:0000256" key="1">
    <source>
        <dbReference type="SAM" id="Phobius"/>
    </source>
</evidence>
<keyword evidence="1" id="KW-1133">Transmembrane helix</keyword>
<gene>
    <name evidence="2" type="ORF">COT65_02230</name>
</gene>
<dbReference type="Proteomes" id="UP000230033">
    <property type="component" value="Unassembled WGS sequence"/>
</dbReference>
<proteinExistence type="predicted"/>
<feature type="transmembrane region" description="Helical" evidence="1">
    <location>
        <begin position="12"/>
        <end position="34"/>
    </location>
</feature>
<accession>A0A2H0WMD4</accession>